<gene>
    <name evidence="2" type="ORF">RDB_LOCUS4370</name>
</gene>
<dbReference type="EMBL" id="CAJMWX010000110">
    <property type="protein sequence ID" value="CAE6402042.1"/>
    <property type="molecule type" value="Genomic_DNA"/>
</dbReference>
<dbReference type="AlphaFoldDB" id="A0A8H2WPC9"/>
<organism evidence="2 3">
    <name type="scientific">Rhizoctonia solani</name>
    <dbReference type="NCBI Taxonomy" id="456999"/>
    <lineage>
        <taxon>Eukaryota</taxon>
        <taxon>Fungi</taxon>
        <taxon>Dikarya</taxon>
        <taxon>Basidiomycota</taxon>
        <taxon>Agaricomycotina</taxon>
        <taxon>Agaricomycetes</taxon>
        <taxon>Cantharellales</taxon>
        <taxon>Ceratobasidiaceae</taxon>
        <taxon>Rhizoctonia</taxon>
    </lineage>
</organism>
<proteinExistence type="predicted"/>
<dbReference type="Proteomes" id="UP000663888">
    <property type="component" value="Unassembled WGS sequence"/>
</dbReference>
<feature type="coiled-coil region" evidence="1">
    <location>
        <begin position="223"/>
        <end position="257"/>
    </location>
</feature>
<evidence type="ECO:0000256" key="1">
    <source>
        <dbReference type="SAM" id="Coils"/>
    </source>
</evidence>
<keyword evidence="1" id="KW-0175">Coiled coil</keyword>
<reference evidence="2" key="1">
    <citation type="submission" date="2021-01" db="EMBL/GenBank/DDBJ databases">
        <authorList>
            <person name="Kaushik A."/>
        </authorList>
    </citation>
    <scope>NUCLEOTIDE SEQUENCE</scope>
    <source>
        <strain evidence="2">AG4-R118</strain>
    </source>
</reference>
<sequence>IISGDMQAIKYLQNFKGPNARVPCRECLMVGVYHAEKRTYYIPLAEPLARNSLTIKSYDAHDLPLRTDKKTAAQTKKIEEAPTAALADDLRKKFGICGPSILDCIPSIQRPSSYPHEFMHLFLLNHGKGLVQLWIGEYPGISDAGTGKYLISRAVLTVIGTETEGATYLLPAKFVRPMPNIATGMHLYTAESWSFWLIYIGPVVLRGRLPRKYYDHYLQLVRILKCLLNLENTTQRIQELKEEIIEYVEQFEEYYYQYDYDRLSVCRLTVHALLHVADDVLRCGPVWVAWSFSVERYCREIVGCAKSKVVPYPTINRHVLQMSQLAATACRFPVIRKAMLFGKSQAPVKSSRMEKIYAEYPDTILRFPHLRAFPLEDRVRRRIAAYFHTNFPNQTFHAWLKFIPERAERWGKLRIPDGGDCIRCAAVVDPFSAYGKRDSSFVRYTFQKDANENYPNRTPDMIDAFGYGRLDFILAITLPASKKFKLKEPKLHILAHITEAKGAEGNAATDFVSFTQFGRSVILDVTSVNSVVGRVFTKGVKASGEWYIIDRSPDMCETVFHAPEHAYEDDD</sequence>
<dbReference type="PANTHER" id="PTHR46579">
    <property type="entry name" value="F5/8 TYPE C DOMAIN-CONTAINING PROTEIN-RELATED"/>
    <property type="match status" value="1"/>
</dbReference>
<evidence type="ECO:0000313" key="3">
    <source>
        <dbReference type="Proteomes" id="UP000663888"/>
    </source>
</evidence>
<name>A0A8H2WPC9_9AGAM</name>
<protein>
    <submittedName>
        <fullName evidence="2">Uncharacterized protein</fullName>
    </submittedName>
</protein>
<dbReference type="PANTHER" id="PTHR46579:SF1">
    <property type="entry name" value="F5_8 TYPE C DOMAIN-CONTAINING PROTEIN"/>
    <property type="match status" value="1"/>
</dbReference>
<accession>A0A8H2WPC9</accession>
<feature type="non-terminal residue" evidence="2">
    <location>
        <position position="1"/>
    </location>
</feature>
<comment type="caution">
    <text evidence="2">The sequence shown here is derived from an EMBL/GenBank/DDBJ whole genome shotgun (WGS) entry which is preliminary data.</text>
</comment>
<evidence type="ECO:0000313" key="2">
    <source>
        <dbReference type="EMBL" id="CAE6402042.1"/>
    </source>
</evidence>